<keyword evidence="1" id="KW-0732">Signal</keyword>
<dbReference type="InterPro" id="IPR010562">
    <property type="entry name" value="Haemolymph_juvenile_hormone-bd"/>
</dbReference>
<evidence type="ECO:0000313" key="2">
    <source>
        <dbReference type="EMBL" id="KAK2576598.1"/>
    </source>
</evidence>
<protein>
    <recommendedName>
        <fullName evidence="4">Circadian clock-controlled protein</fullName>
    </recommendedName>
</protein>
<dbReference type="InterPro" id="IPR038606">
    <property type="entry name" value="To_sf"/>
</dbReference>
<keyword evidence="3" id="KW-1185">Reference proteome</keyword>
<evidence type="ECO:0008006" key="4">
    <source>
        <dbReference type="Google" id="ProtNLM"/>
    </source>
</evidence>
<evidence type="ECO:0000313" key="3">
    <source>
        <dbReference type="Proteomes" id="UP001258017"/>
    </source>
</evidence>
<sequence>MSCRPFSIVLAIAYIVVAVAGEYELPSEVKTCKRGTDDYSSCLRLAIQESWPVNFPTLDPYYVDHNEAEFGNGELHGKIEEWDVYVYGMKNAKFLAVRPEYSDDFFKLEIDLAFPKIFIEGEYKADGNLASFKIGGKGHFNVSTEDIKITWTISGPVKNDRWMVEHYLPNVQIGKMKVWCSDLFNGNEELTKTVLEFVNEYWPTIYRGMYPYIADVWDKLFTELVNRFFSQVSFNKLFPSA</sequence>
<feature type="signal peptide" evidence="1">
    <location>
        <begin position="1"/>
        <end position="21"/>
    </location>
</feature>
<name>A0AAD9RBC1_9HYME</name>
<reference evidence="2" key="1">
    <citation type="submission" date="2021-08" db="EMBL/GenBank/DDBJ databases">
        <authorList>
            <person name="Misof B."/>
            <person name="Oliver O."/>
            <person name="Podsiadlowski L."/>
            <person name="Donath A."/>
            <person name="Peters R."/>
            <person name="Mayer C."/>
            <person name="Rust J."/>
            <person name="Gunkel S."/>
            <person name="Lesny P."/>
            <person name="Martin S."/>
            <person name="Oeyen J.P."/>
            <person name="Petersen M."/>
            <person name="Panagiotis P."/>
            <person name="Wilbrandt J."/>
            <person name="Tanja T."/>
        </authorList>
    </citation>
    <scope>NUCLEOTIDE SEQUENCE</scope>
    <source>
        <strain evidence="2">GBR_01_08_01A</strain>
        <tissue evidence="2">Thorax + abdomen</tissue>
    </source>
</reference>
<dbReference type="AlphaFoldDB" id="A0AAD9RBC1"/>
<gene>
    <name evidence="2" type="ORF">KPH14_005268</name>
</gene>
<dbReference type="PANTHER" id="PTHR11008">
    <property type="entry name" value="PROTEIN TAKEOUT-LIKE PROTEIN"/>
    <property type="match status" value="1"/>
</dbReference>
<reference evidence="2" key="2">
    <citation type="journal article" date="2023" name="Commun. Biol.">
        <title>Intrasexual cuticular hydrocarbon dimorphism in a wasp sheds light on hydrocarbon biosynthesis genes in Hymenoptera.</title>
        <authorList>
            <person name="Moris V.C."/>
            <person name="Podsiadlowski L."/>
            <person name="Martin S."/>
            <person name="Oeyen J.P."/>
            <person name="Donath A."/>
            <person name="Petersen M."/>
            <person name="Wilbrandt J."/>
            <person name="Misof B."/>
            <person name="Liedtke D."/>
            <person name="Thamm M."/>
            <person name="Scheiner R."/>
            <person name="Schmitt T."/>
            <person name="Niehuis O."/>
        </authorList>
    </citation>
    <scope>NUCLEOTIDE SEQUENCE</scope>
    <source>
        <strain evidence="2">GBR_01_08_01A</strain>
    </source>
</reference>
<proteinExistence type="predicted"/>
<dbReference type="EMBL" id="JAIFRP010004405">
    <property type="protein sequence ID" value="KAK2576598.1"/>
    <property type="molecule type" value="Genomic_DNA"/>
</dbReference>
<dbReference type="Pfam" id="PF06585">
    <property type="entry name" value="JHBP"/>
    <property type="match status" value="1"/>
</dbReference>
<dbReference type="SMART" id="SM00700">
    <property type="entry name" value="JHBP"/>
    <property type="match status" value="1"/>
</dbReference>
<organism evidence="2 3">
    <name type="scientific">Odynerus spinipes</name>
    <dbReference type="NCBI Taxonomy" id="1348599"/>
    <lineage>
        <taxon>Eukaryota</taxon>
        <taxon>Metazoa</taxon>
        <taxon>Ecdysozoa</taxon>
        <taxon>Arthropoda</taxon>
        <taxon>Hexapoda</taxon>
        <taxon>Insecta</taxon>
        <taxon>Pterygota</taxon>
        <taxon>Neoptera</taxon>
        <taxon>Endopterygota</taxon>
        <taxon>Hymenoptera</taxon>
        <taxon>Apocrita</taxon>
        <taxon>Aculeata</taxon>
        <taxon>Vespoidea</taxon>
        <taxon>Vespidae</taxon>
        <taxon>Eumeninae</taxon>
        <taxon>Odynerus</taxon>
    </lineage>
</organism>
<dbReference type="Proteomes" id="UP001258017">
    <property type="component" value="Unassembled WGS sequence"/>
</dbReference>
<dbReference type="GO" id="GO:0005615">
    <property type="term" value="C:extracellular space"/>
    <property type="evidence" value="ECO:0007669"/>
    <property type="project" value="TreeGrafter"/>
</dbReference>
<accession>A0AAD9RBC1</accession>
<evidence type="ECO:0000256" key="1">
    <source>
        <dbReference type="SAM" id="SignalP"/>
    </source>
</evidence>
<dbReference type="PANTHER" id="PTHR11008:SF18">
    <property type="entry name" value="BCDNA.GH05536-RELATED"/>
    <property type="match status" value="1"/>
</dbReference>
<comment type="caution">
    <text evidence="2">The sequence shown here is derived from an EMBL/GenBank/DDBJ whole genome shotgun (WGS) entry which is preliminary data.</text>
</comment>
<feature type="chain" id="PRO_5042060175" description="Circadian clock-controlled protein" evidence="1">
    <location>
        <begin position="22"/>
        <end position="241"/>
    </location>
</feature>
<dbReference type="Gene3D" id="3.15.10.30">
    <property type="entry name" value="Haemolymph juvenile hormone binding protein"/>
    <property type="match status" value="1"/>
</dbReference>